<comment type="similarity">
    <text evidence="1 3">Belongs to the diaminopimelate epimerase family.</text>
</comment>
<keyword evidence="3" id="KW-0963">Cytoplasm</keyword>
<feature type="binding site" evidence="3">
    <location>
        <position position="193"/>
    </location>
    <ligand>
        <name>substrate</name>
    </ligand>
</feature>
<proteinExistence type="inferred from homology"/>
<comment type="subcellular location">
    <subcellularLocation>
        <location evidence="3">Cytoplasm</location>
    </subcellularLocation>
</comment>
<comment type="caution">
    <text evidence="3">Lacks conserved residue(s) required for the propagation of feature annotation.</text>
</comment>
<feature type="binding site" evidence="3">
    <location>
        <position position="11"/>
    </location>
    <ligand>
        <name>substrate</name>
    </ligand>
</feature>
<feature type="binding site" evidence="3">
    <location>
        <begin position="211"/>
        <end position="212"/>
    </location>
    <ligand>
        <name>substrate</name>
    </ligand>
</feature>
<evidence type="ECO:0000256" key="4">
    <source>
        <dbReference type="NCBIfam" id="TIGR00652"/>
    </source>
</evidence>
<feature type="site" description="Important for dimerization" evidence="3">
    <location>
        <position position="270"/>
    </location>
</feature>
<name>A0A0N0X5X4_PSEYM</name>
<comment type="subunit">
    <text evidence="3">Homodimer.</text>
</comment>
<dbReference type="Proteomes" id="UP000271631">
    <property type="component" value="Unassembled WGS sequence"/>
</dbReference>
<feature type="binding site" evidence="3">
    <location>
        <begin position="72"/>
        <end position="73"/>
    </location>
    <ligand>
        <name>substrate</name>
    </ligand>
</feature>
<dbReference type="HAMAP" id="MF_00197">
    <property type="entry name" value="DAP_epimerase"/>
    <property type="match status" value="1"/>
</dbReference>
<accession>A0A0N0X5X4</accession>
<keyword evidence="3" id="KW-0028">Amino-acid biosynthesis</keyword>
<dbReference type="PANTHER" id="PTHR31689:SF0">
    <property type="entry name" value="DIAMINOPIMELATE EPIMERASE"/>
    <property type="match status" value="1"/>
</dbReference>
<sequence>MDFVKYTAQGNDYIVLDPNKMAMDFDVELVRKICDRRTGIGADGVLYGPHLNNGKLGLEVYNSDGSACGKSGNGLRVFSRYLVDNDYVQSDSFEIWLSRLAQSIAVQRLPTHNLFLVSLGSFCLESSKVPVMMDAKKTVLNETLHIAGREISISCVDIGNPHCVVLGQAADRATAELLGPLISQHSIFPDKTNVQFVNIVSSSRIEVETWERGSGYTLASGSSACAAAAVCHTLGLVDTDVTVVMPGGMMSVFIDPDSTLNLIGSVTHVFSGIFSYDFEKGMQNV</sequence>
<dbReference type="RefSeq" id="WP_054068870.1">
    <property type="nucleotide sequence ID" value="NZ_JAEVFP010000075.1"/>
</dbReference>
<evidence type="ECO:0000256" key="2">
    <source>
        <dbReference type="ARBA" id="ARBA00023235"/>
    </source>
</evidence>
<dbReference type="Gene3D" id="3.10.310.10">
    <property type="entry name" value="Diaminopimelate Epimerase, Chain A, domain 1"/>
    <property type="match status" value="2"/>
</dbReference>
<dbReference type="GO" id="GO:0009089">
    <property type="term" value="P:lysine biosynthetic process via diaminopimelate"/>
    <property type="evidence" value="ECO:0007669"/>
    <property type="project" value="UniProtKB-UniRule"/>
</dbReference>
<feature type="site" description="Could be important to modulate the pK values of the two catalytic cysteine residues" evidence="3">
    <location>
        <position position="211"/>
    </location>
</feature>
<dbReference type="AlphaFoldDB" id="A0A0N0X5X4"/>
<keyword evidence="3" id="KW-0457">Lysine biosynthesis</keyword>
<feature type="binding site" evidence="3">
    <location>
        <position position="62"/>
    </location>
    <ligand>
        <name>substrate</name>
    </ligand>
</feature>
<dbReference type="NCBIfam" id="TIGR00652">
    <property type="entry name" value="DapF"/>
    <property type="match status" value="1"/>
</dbReference>
<feature type="binding site" evidence="3">
    <location>
        <position position="160"/>
    </location>
    <ligand>
        <name>substrate</name>
    </ligand>
</feature>
<comment type="caution">
    <text evidence="5">The sequence shown here is derived from an EMBL/GenBank/DDBJ whole genome shotgun (WGS) entry which is preliminary data.</text>
</comment>
<dbReference type="PANTHER" id="PTHR31689">
    <property type="entry name" value="DIAMINOPIMELATE EPIMERASE, CHLOROPLASTIC"/>
    <property type="match status" value="1"/>
</dbReference>
<organism evidence="5 6">
    <name type="scientific">Pseudomonas syringae pv. maculicola</name>
    <dbReference type="NCBI Taxonomy" id="59511"/>
    <lineage>
        <taxon>Bacteria</taxon>
        <taxon>Pseudomonadati</taxon>
        <taxon>Pseudomonadota</taxon>
        <taxon>Gammaproteobacteria</taxon>
        <taxon>Pseudomonadales</taxon>
        <taxon>Pseudomonadaceae</taxon>
        <taxon>Pseudomonas</taxon>
    </lineage>
</organism>
<feature type="site" description="Could be important to modulate the pK values of the two catalytic cysteine residues" evidence="3">
    <location>
        <position position="162"/>
    </location>
</feature>
<protein>
    <recommendedName>
        <fullName evidence="3 4">Diaminopimelate epimerase</fullName>
        <shortName evidence="3">DAP epimerase</shortName>
        <ecNumber evidence="3 4">5.1.1.7</ecNumber>
    </recommendedName>
    <alternativeName>
        <fullName evidence="3">PLP-independent amino acid racemase</fullName>
    </alternativeName>
</protein>
<dbReference type="UniPathway" id="UPA00034">
    <property type="reaction ID" value="UER00025"/>
</dbReference>
<evidence type="ECO:0000313" key="6">
    <source>
        <dbReference type="Proteomes" id="UP000271631"/>
    </source>
</evidence>
<keyword evidence="2 3" id="KW-0413">Isomerase</keyword>
<comment type="pathway">
    <text evidence="3">Amino-acid biosynthesis; L-lysine biosynthesis via DAP pathway; DL-2,6-diaminopimelate from LL-2,6-diaminopimelate: step 1/1.</text>
</comment>
<dbReference type="InterPro" id="IPR001653">
    <property type="entry name" value="DAP_epimerase_DapF"/>
</dbReference>
<dbReference type="EMBL" id="RBUQ01000196">
    <property type="protein sequence ID" value="RMV35442.1"/>
    <property type="molecule type" value="Genomic_DNA"/>
</dbReference>
<dbReference type="Pfam" id="PF01678">
    <property type="entry name" value="DAP_epimerase"/>
    <property type="match status" value="2"/>
</dbReference>
<comment type="catalytic activity">
    <reaction evidence="3">
        <text>(2S,6S)-2,6-diaminopimelate = meso-2,6-diaminopimelate</text>
        <dbReference type="Rhea" id="RHEA:15393"/>
        <dbReference type="ChEBI" id="CHEBI:57609"/>
        <dbReference type="ChEBI" id="CHEBI:57791"/>
        <dbReference type="EC" id="5.1.1.7"/>
    </reaction>
</comment>
<evidence type="ECO:0000256" key="3">
    <source>
        <dbReference type="HAMAP-Rule" id="MF_00197"/>
    </source>
</evidence>
<reference evidence="5 6" key="1">
    <citation type="submission" date="2018-08" db="EMBL/GenBank/DDBJ databases">
        <title>Recombination of ecologically and evolutionarily significant loci maintains genetic cohesion in the Pseudomonas syringae species complex.</title>
        <authorList>
            <person name="Dillon M."/>
            <person name="Thakur S."/>
            <person name="Almeida R.N.D."/>
            <person name="Weir B.S."/>
            <person name="Guttman D.S."/>
        </authorList>
    </citation>
    <scope>NUCLEOTIDE SEQUENCE [LARGE SCALE GENOMIC DNA]</scope>
    <source>
        <strain evidence="5 6">ICMP 11281</strain>
    </source>
</reference>
<feature type="binding site" evidence="3">
    <location>
        <begin position="221"/>
        <end position="222"/>
    </location>
    <ligand>
        <name>substrate</name>
    </ligand>
</feature>
<dbReference type="SUPFAM" id="SSF54506">
    <property type="entry name" value="Diaminopimelate epimerase-like"/>
    <property type="match status" value="2"/>
</dbReference>
<dbReference type="GO" id="GO:0008837">
    <property type="term" value="F:diaminopimelate epimerase activity"/>
    <property type="evidence" value="ECO:0007669"/>
    <property type="project" value="UniProtKB-UniRule"/>
</dbReference>
<dbReference type="EC" id="5.1.1.7" evidence="3 4"/>
<gene>
    <name evidence="3" type="primary">dapF</name>
    <name evidence="5" type="ORF">ALP13_101573</name>
</gene>
<dbReference type="GO" id="GO:0005829">
    <property type="term" value="C:cytosol"/>
    <property type="evidence" value="ECO:0007669"/>
    <property type="project" value="TreeGrafter"/>
</dbReference>
<evidence type="ECO:0000256" key="1">
    <source>
        <dbReference type="ARBA" id="ARBA00010219"/>
    </source>
</evidence>
<comment type="function">
    <text evidence="3">Catalyzes the stereoinversion of LL-2,6-diaminopimelate (L,L-DAP) to meso-diaminopimelate (meso-DAP), a precursor of L-lysine and an essential component of the bacterial peptidoglycan.</text>
</comment>
<evidence type="ECO:0000313" key="5">
    <source>
        <dbReference type="EMBL" id="RMV35442.1"/>
    </source>
</evidence>